<dbReference type="PRINTS" id="PR00463">
    <property type="entry name" value="EP450I"/>
</dbReference>
<keyword evidence="2 7" id="KW-0349">Heme</keyword>
<keyword evidence="5 7" id="KW-0408">Iron</keyword>
<dbReference type="PANTHER" id="PTHR24291:SF50">
    <property type="entry name" value="BIFUNCTIONAL ALBAFLAVENONE MONOOXYGENASE_TERPENE SYNTHASE"/>
    <property type="match status" value="1"/>
</dbReference>
<dbReference type="InterPro" id="IPR001128">
    <property type="entry name" value="Cyt_P450"/>
</dbReference>
<sequence length="454" mass="52852">MEHSTQALKPPPVADGQAPFFNHLFKFKSDTHGFLQEQSKNMGPLFTVKLLSRDIYVLNHPDAIQHVLAGNAHNYSRMKPYSIMVELLGRGLITTEGDEWKRRRRIAQPSFHKRKMGELFDEMQQTITQFIEQREYTGTQSTDLDREMSQITIEVLSNTILKNDIEFETEQLKTNFALAWDYLSQKRFRWTKLLNKLPSKTKSKGQRAIADLKKSILEIIEKRRTSSGEFNDLMDMLMNATDEETGDNLSNEELLDEVITLFTAGHDTTAVALTWSLYCLAHHPKVEEKVLAEIDRNWKEDGFLFEDLRHFPYLNMFIREVMRLFPPVWTFGRRSLEEDEIMGFKIPADASVTLPSILVHRNPEFWEKPDDFYPEHFTEERVAGRHKYAYFPFGGGQRLCIGQHFALMEIQLVLMFLLRKYTVTLASNKPAELNLLISTKPKNPIWAVFTPRNI</sequence>
<evidence type="ECO:0000256" key="8">
    <source>
        <dbReference type="RuleBase" id="RU000461"/>
    </source>
</evidence>
<evidence type="ECO:0000256" key="2">
    <source>
        <dbReference type="ARBA" id="ARBA00022617"/>
    </source>
</evidence>
<dbReference type="GO" id="GO:0016705">
    <property type="term" value="F:oxidoreductase activity, acting on paired donors, with incorporation or reduction of molecular oxygen"/>
    <property type="evidence" value="ECO:0007669"/>
    <property type="project" value="InterPro"/>
</dbReference>
<dbReference type="InterPro" id="IPR036396">
    <property type="entry name" value="Cyt_P450_sf"/>
</dbReference>
<feature type="binding site" description="axial binding residue" evidence="7">
    <location>
        <position position="400"/>
    </location>
    <ligand>
        <name>heme</name>
        <dbReference type="ChEBI" id="CHEBI:30413"/>
    </ligand>
    <ligandPart>
        <name>Fe</name>
        <dbReference type="ChEBI" id="CHEBI:18248"/>
    </ligandPart>
</feature>
<dbReference type="AlphaFoldDB" id="A0A9X2L0X2"/>
<evidence type="ECO:0000256" key="4">
    <source>
        <dbReference type="ARBA" id="ARBA00023002"/>
    </source>
</evidence>
<evidence type="ECO:0000256" key="5">
    <source>
        <dbReference type="ARBA" id="ARBA00023004"/>
    </source>
</evidence>
<proteinExistence type="inferred from homology"/>
<keyword evidence="6 8" id="KW-0503">Monooxygenase</keyword>
<dbReference type="InterPro" id="IPR017972">
    <property type="entry name" value="Cyt_P450_CS"/>
</dbReference>
<comment type="similarity">
    <text evidence="1 8">Belongs to the cytochrome P450 family.</text>
</comment>
<evidence type="ECO:0000256" key="3">
    <source>
        <dbReference type="ARBA" id="ARBA00022723"/>
    </source>
</evidence>
<gene>
    <name evidence="9" type="ORF">NM125_01445</name>
</gene>
<evidence type="ECO:0000256" key="1">
    <source>
        <dbReference type="ARBA" id="ARBA00010617"/>
    </source>
</evidence>
<name>A0A9X2L0X2_9BACT</name>
<keyword evidence="4 8" id="KW-0560">Oxidoreductase</keyword>
<dbReference type="PROSITE" id="PS00086">
    <property type="entry name" value="CYTOCHROME_P450"/>
    <property type="match status" value="1"/>
</dbReference>
<dbReference type="Gene3D" id="1.10.630.10">
    <property type="entry name" value="Cytochrome P450"/>
    <property type="match status" value="1"/>
</dbReference>
<dbReference type="PANTHER" id="PTHR24291">
    <property type="entry name" value="CYTOCHROME P450 FAMILY 4"/>
    <property type="match status" value="1"/>
</dbReference>
<keyword evidence="3 7" id="KW-0479">Metal-binding</keyword>
<dbReference type="GO" id="GO:0020037">
    <property type="term" value="F:heme binding"/>
    <property type="evidence" value="ECO:0007669"/>
    <property type="project" value="InterPro"/>
</dbReference>
<dbReference type="SUPFAM" id="SSF48264">
    <property type="entry name" value="Cytochrome P450"/>
    <property type="match status" value="1"/>
</dbReference>
<evidence type="ECO:0000256" key="6">
    <source>
        <dbReference type="ARBA" id="ARBA00023033"/>
    </source>
</evidence>
<dbReference type="EMBL" id="JANDBC010000001">
    <property type="protein sequence ID" value="MCP9290240.1"/>
    <property type="molecule type" value="Genomic_DNA"/>
</dbReference>
<dbReference type="PRINTS" id="PR00385">
    <property type="entry name" value="P450"/>
</dbReference>
<keyword evidence="10" id="KW-1185">Reference proteome</keyword>
<dbReference type="Pfam" id="PF00067">
    <property type="entry name" value="p450"/>
    <property type="match status" value="1"/>
</dbReference>
<dbReference type="InterPro" id="IPR050196">
    <property type="entry name" value="Cytochrome_P450_Monoox"/>
</dbReference>
<protein>
    <submittedName>
        <fullName evidence="9">Cytochrome P450</fullName>
    </submittedName>
</protein>
<reference evidence="9" key="1">
    <citation type="submission" date="2022-06" db="EMBL/GenBank/DDBJ databases">
        <title>Gracilimonas sp. CAU 1638 isolated from sea sediment.</title>
        <authorList>
            <person name="Kim W."/>
        </authorList>
    </citation>
    <scope>NUCLEOTIDE SEQUENCE</scope>
    <source>
        <strain evidence="9">CAU 1638</strain>
    </source>
</reference>
<comment type="caution">
    <text evidence="9">The sequence shown here is derived from an EMBL/GenBank/DDBJ whole genome shotgun (WGS) entry which is preliminary data.</text>
</comment>
<dbReference type="RefSeq" id="WP_255132139.1">
    <property type="nucleotide sequence ID" value="NZ_JANDBC010000001.1"/>
</dbReference>
<evidence type="ECO:0000256" key="7">
    <source>
        <dbReference type="PIRSR" id="PIRSR602401-1"/>
    </source>
</evidence>
<organism evidence="9 10">
    <name type="scientific">Gracilimonas sediminicola</name>
    <dbReference type="NCBI Taxonomy" id="2952158"/>
    <lineage>
        <taxon>Bacteria</taxon>
        <taxon>Pseudomonadati</taxon>
        <taxon>Balneolota</taxon>
        <taxon>Balneolia</taxon>
        <taxon>Balneolales</taxon>
        <taxon>Balneolaceae</taxon>
        <taxon>Gracilimonas</taxon>
    </lineage>
</organism>
<dbReference type="Proteomes" id="UP001139125">
    <property type="component" value="Unassembled WGS sequence"/>
</dbReference>
<evidence type="ECO:0000313" key="10">
    <source>
        <dbReference type="Proteomes" id="UP001139125"/>
    </source>
</evidence>
<evidence type="ECO:0000313" key="9">
    <source>
        <dbReference type="EMBL" id="MCP9290240.1"/>
    </source>
</evidence>
<accession>A0A9X2L0X2</accession>
<dbReference type="InterPro" id="IPR002401">
    <property type="entry name" value="Cyt_P450_E_grp-I"/>
</dbReference>
<dbReference type="GO" id="GO:0004497">
    <property type="term" value="F:monooxygenase activity"/>
    <property type="evidence" value="ECO:0007669"/>
    <property type="project" value="UniProtKB-KW"/>
</dbReference>
<dbReference type="GO" id="GO:0005506">
    <property type="term" value="F:iron ion binding"/>
    <property type="evidence" value="ECO:0007669"/>
    <property type="project" value="InterPro"/>
</dbReference>
<comment type="cofactor">
    <cofactor evidence="7">
        <name>heme</name>
        <dbReference type="ChEBI" id="CHEBI:30413"/>
    </cofactor>
</comment>